<dbReference type="AlphaFoldDB" id="A0A1X6NK77"/>
<sequence length="159" mass="17375">MWTNSPAPPPAVAAAAATMTSSSAATTRLPRRASSRACRLAARRPTRRPPLGRRQNAATAPCSTALAPAGRAPPNRGTCRPSRGRPRRRFGMRRTCRRFPLSATWTLGSASRPWRRPPRARRGTLRRSYPAPAARRSPMGPERLLTWPTAATRAPRAAH</sequence>
<protein>
    <submittedName>
        <fullName evidence="2">Uncharacterized protein</fullName>
    </submittedName>
</protein>
<feature type="compositionally biased region" description="Low complexity" evidence="1">
    <location>
        <begin position="12"/>
        <end position="28"/>
    </location>
</feature>
<feature type="compositionally biased region" description="Pro residues" evidence="1">
    <location>
        <begin position="1"/>
        <end position="11"/>
    </location>
</feature>
<accession>A0A1X6NK77</accession>
<evidence type="ECO:0000313" key="2">
    <source>
        <dbReference type="EMBL" id="OSX69029.1"/>
    </source>
</evidence>
<feature type="compositionally biased region" description="Basic residues" evidence="1">
    <location>
        <begin position="41"/>
        <end position="51"/>
    </location>
</feature>
<feature type="compositionally biased region" description="Basic residues" evidence="1">
    <location>
        <begin position="113"/>
        <end position="125"/>
    </location>
</feature>
<reference evidence="2 3" key="1">
    <citation type="submission" date="2017-03" db="EMBL/GenBank/DDBJ databases">
        <title>WGS assembly of Porphyra umbilicalis.</title>
        <authorList>
            <person name="Brawley S.H."/>
            <person name="Blouin N.A."/>
            <person name="Ficko-Blean E."/>
            <person name="Wheeler G.L."/>
            <person name="Lohr M."/>
            <person name="Goodson H.V."/>
            <person name="Jenkins J.W."/>
            <person name="Blaby-Haas C.E."/>
            <person name="Helliwell K.E."/>
            <person name="Chan C."/>
            <person name="Marriage T."/>
            <person name="Bhattacharya D."/>
            <person name="Klein A.S."/>
            <person name="Badis Y."/>
            <person name="Brodie J."/>
            <person name="Cao Y."/>
            <person name="Collen J."/>
            <person name="Dittami S.M."/>
            <person name="Gachon C.M."/>
            <person name="Green B.R."/>
            <person name="Karpowicz S."/>
            <person name="Kim J.W."/>
            <person name="Kudahl U."/>
            <person name="Lin S."/>
            <person name="Michel G."/>
            <person name="Mittag M."/>
            <person name="Olson B.J."/>
            <person name="Pangilinan J."/>
            <person name="Peng Y."/>
            <person name="Qiu H."/>
            <person name="Shu S."/>
            <person name="Singer J.T."/>
            <person name="Smith A.G."/>
            <person name="Sprecher B.N."/>
            <person name="Wagner V."/>
            <person name="Wang W."/>
            <person name="Wang Z.-Y."/>
            <person name="Yan J."/>
            <person name="Yarish C."/>
            <person name="Zoeuner-Riek S."/>
            <person name="Zhuang Y."/>
            <person name="Zou Y."/>
            <person name="Lindquist E.A."/>
            <person name="Grimwood J."/>
            <person name="Barry K."/>
            <person name="Rokhsar D.S."/>
            <person name="Schmutz J."/>
            <person name="Stiller J.W."/>
            <person name="Grossman A.R."/>
            <person name="Prochnik S.E."/>
        </authorList>
    </citation>
    <scope>NUCLEOTIDE SEQUENCE [LARGE SCALE GENOMIC DNA]</scope>
    <source>
        <strain evidence="2">4086291</strain>
    </source>
</reference>
<dbReference type="Proteomes" id="UP000218209">
    <property type="component" value="Unassembled WGS sequence"/>
</dbReference>
<feature type="compositionally biased region" description="Low complexity" evidence="1">
    <location>
        <begin position="148"/>
        <end position="159"/>
    </location>
</feature>
<keyword evidence="3" id="KW-1185">Reference proteome</keyword>
<organism evidence="2 3">
    <name type="scientific">Porphyra umbilicalis</name>
    <name type="common">Purple laver</name>
    <name type="synonym">Red alga</name>
    <dbReference type="NCBI Taxonomy" id="2786"/>
    <lineage>
        <taxon>Eukaryota</taxon>
        <taxon>Rhodophyta</taxon>
        <taxon>Bangiophyceae</taxon>
        <taxon>Bangiales</taxon>
        <taxon>Bangiaceae</taxon>
        <taxon>Porphyra</taxon>
    </lineage>
</organism>
<dbReference type="EMBL" id="KV919849">
    <property type="protein sequence ID" value="OSX69029.1"/>
    <property type="molecule type" value="Genomic_DNA"/>
</dbReference>
<name>A0A1X6NK77_PORUM</name>
<feature type="region of interest" description="Disordered" evidence="1">
    <location>
        <begin position="107"/>
        <end position="159"/>
    </location>
</feature>
<proteinExistence type="predicted"/>
<feature type="region of interest" description="Disordered" evidence="1">
    <location>
        <begin position="1"/>
        <end position="94"/>
    </location>
</feature>
<feature type="compositionally biased region" description="Low complexity" evidence="1">
    <location>
        <begin position="126"/>
        <end position="138"/>
    </location>
</feature>
<feature type="compositionally biased region" description="Basic residues" evidence="1">
    <location>
        <begin position="82"/>
        <end position="94"/>
    </location>
</feature>
<evidence type="ECO:0000313" key="3">
    <source>
        <dbReference type="Proteomes" id="UP000218209"/>
    </source>
</evidence>
<gene>
    <name evidence="2" type="ORF">BU14_1944s0001</name>
</gene>
<evidence type="ECO:0000256" key="1">
    <source>
        <dbReference type="SAM" id="MobiDB-lite"/>
    </source>
</evidence>